<keyword evidence="2" id="KW-1185">Reference proteome</keyword>
<reference evidence="1 2" key="1">
    <citation type="submission" date="2020-05" db="EMBL/GenBank/DDBJ databases">
        <title>Distinct polysaccharide utilization as determinants for interspecies competition between intestinal Prevotella spp.</title>
        <authorList>
            <person name="Galvez E.J.C."/>
            <person name="Iljazovic A."/>
            <person name="Strowig T."/>
        </authorList>
    </citation>
    <scope>NUCLEOTIDE SEQUENCE [LARGE SCALE GENOMIC DNA]</scope>
    <source>
        <strain evidence="1 2">PROD</strain>
    </source>
</reference>
<proteinExistence type="predicted"/>
<evidence type="ECO:0008006" key="3">
    <source>
        <dbReference type="Google" id="ProtNLM"/>
    </source>
</evidence>
<organism evidence="1 2">
    <name type="scientific">Xylanibacter rodentium</name>
    <dbReference type="NCBI Taxonomy" id="2736289"/>
    <lineage>
        <taxon>Bacteria</taxon>
        <taxon>Pseudomonadati</taxon>
        <taxon>Bacteroidota</taxon>
        <taxon>Bacteroidia</taxon>
        <taxon>Bacteroidales</taxon>
        <taxon>Prevotellaceae</taxon>
        <taxon>Xylanibacter</taxon>
    </lineage>
</organism>
<dbReference type="InterPro" id="IPR025945">
    <property type="entry name" value="DHHW"/>
</dbReference>
<dbReference type="RefSeq" id="WP_172176694.1">
    <property type="nucleotide sequence ID" value="NZ_CASGIA010000001.1"/>
</dbReference>
<comment type="caution">
    <text evidence="1">The sequence shown here is derived from an EMBL/GenBank/DDBJ whole genome shotgun (WGS) entry which is preliminary data.</text>
</comment>
<dbReference type="Pfam" id="PF14286">
    <property type="entry name" value="DHHW"/>
    <property type="match status" value="1"/>
</dbReference>
<dbReference type="Proteomes" id="UP001193734">
    <property type="component" value="Unassembled WGS sequence"/>
</dbReference>
<gene>
    <name evidence="1" type="ORF">HPS55_02050</name>
</gene>
<evidence type="ECO:0000313" key="1">
    <source>
        <dbReference type="EMBL" id="NPE13124.1"/>
    </source>
</evidence>
<accession>A0ABX2AQY9</accession>
<dbReference type="PROSITE" id="PS51257">
    <property type="entry name" value="PROKAR_LIPOPROTEIN"/>
    <property type="match status" value="1"/>
</dbReference>
<name>A0ABX2AQY9_9BACT</name>
<dbReference type="GeneID" id="82156538"/>
<evidence type="ECO:0000313" key="2">
    <source>
        <dbReference type="Proteomes" id="UP001193734"/>
    </source>
</evidence>
<dbReference type="EMBL" id="JABKKE010000002">
    <property type="protein sequence ID" value="NPE13124.1"/>
    <property type="molecule type" value="Genomic_DNA"/>
</dbReference>
<sequence>MNKITSIDKIFDVICGNSIAVAMFFSVFICSCHNVFAAGAAGRTVAGTIIASGNGATDGSSAKSERRTVKEQCIVGEYHNTITADARARRARRGIIIVGSGSNTRAMEPYGGSIEKALGYAATVNKYRSQFDGGINIYCMPIPNAVEYYCPDNARGWTGDERAAINGIFAGLSDSVKAVDIYTTLGNHATEPIYSRTDHHWAPLGAYYAAEQFACVAGVPFKPLSEYDEYRVRDYVGTMYRFSRDIAVKRAPEEFVYYVPRDVEYTTTYINYTLDRTRTVVTAEAEPCEGSFFRNYSDGSSGAYCTFMGGDTKTVAVRTSTRNGRRLMILKDSYGNALPGYLFGSFEEIHVVDCRYFTKNIIRYVDDNAITDILFANNLIHASMEKTHESYEKYLVQ</sequence>
<protein>
    <recommendedName>
        <fullName evidence="3">AlgX/AlgJ SGNH hydrolase-like domain-containing protein</fullName>
    </recommendedName>
</protein>